<dbReference type="InterPro" id="IPR008979">
    <property type="entry name" value="Galactose-bd-like_sf"/>
</dbReference>
<feature type="chain" id="PRO_5046486044" evidence="2">
    <location>
        <begin position="25"/>
        <end position="631"/>
    </location>
</feature>
<name>A0ABY3XLL1_9ACTN</name>
<sequence length="631" mass="69135">MAFAVLAPVMAVLALLLVPATAHAADVQITPAAGAVTASTDDGNEPGNVVDDDYTTRWSGEGDGAWLQLDLGSTKTVTHIKLAVHKGTTRQNVFQLQYWNGSSWVTVHDGRTSGTTTGLESFAFDPVRTSKVRYVGHGYSGEGEGDWNSLTEVEVWGAPGDDDGDDGGEAKLPSDVLDLSDWKVTLPIGDEEEPTEIFQPELDGYSHDPFFLVPEPGDAVRFRAPVNGVTTGGSSNPRSELREMESGGGDEIEWSSTSGTHTMTVREAFTHLPEDKPEVVGAQIHGGDDDVTALRLEGEKLWITKGDTTNHHLITDHYELGTVFEVKYVVSDGEIKVYYNGELETTLDHSDSTNYFKTGAYTQANCGNSSPCSGENYGEVKIYGLDVTHGDDQGSDSTQAADRHSWGTPLPISDEFDYTGAVDPDKWATPSGDVGGTEGCWEGHSGNGRRCAKNSTVADGMLTMRGEENGDTGWLRQKRDAQYGRWEIRSRSKNIGSSGDLYHALHLIWPTEGNRLENGEYDWVEYSDPDAQCLTAFLHYPRSPSDKKEHREVCPVDMNEWHNFAFEWTPQALVGYVDGKEWFRLADGADSDRGNIQSMPSGHLNIQLDNFTGDSGLRPAVFEVDWVRVYE</sequence>
<dbReference type="Gene3D" id="2.60.120.200">
    <property type="match status" value="2"/>
</dbReference>
<dbReference type="CDD" id="cd00413">
    <property type="entry name" value="Glyco_hydrolase_16"/>
    <property type="match status" value="1"/>
</dbReference>
<proteinExistence type="predicted"/>
<feature type="signal peptide" evidence="2">
    <location>
        <begin position="1"/>
        <end position="24"/>
    </location>
</feature>
<feature type="domain" description="GH16" evidence="4">
    <location>
        <begin position="403"/>
        <end position="631"/>
    </location>
</feature>
<evidence type="ECO:0000259" key="4">
    <source>
        <dbReference type="PROSITE" id="PS51762"/>
    </source>
</evidence>
<organism evidence="5 6">
    <name type="scientific">Streptomyces tubbatahanensis</name>
    <dbReference type="NCBI Taxonomy" id="2923272"/>
    <lineage>
        <taxon>Bacteria</taxon>
        <taxon>Bacillati</taxon>
        <taxon>Actinomycetota</taxon>
        <taxon>Actinomycetes</taxon>
        <taxon>Kitasatosporales</taxon>
        <taxon>Streptomycetaceae</taxon>
        <taxon>Streptomyces</taxon>
    </lineage>
</organism>
<dbReference type="PROSITE" id="PS51762">
    <property type="entry name" value="GH16_2"/>
    <property type="match status" value="1"/>
</dbReference>
<accession>A0ABY3XLL1</accession>
<feature type="compositionally biased region" description="Polar residues" evidence="1">
    <location>
        <begin position="228"/>
        <end position="238"/>
    </location>
</feature>
<dbReference type="InterPro" id="IPR013320">
    <property type="entry name" value="ConA-like_dom_sf"/>
</dbReference>
<dbReference type="InterPro" id="IPR000421">
    <property type="entry name" value="FA58C"/>
</dbReference>
<keyword evidence="6" id="KW-1185">Reference proteome</keyword>
<dbReference type="SUPFAM" id="SSF49785">
    <property type="entry name" value="Galactose-binding domain-like"/>
    <property type="match status" value="1"/>
</dbReference>
<dbReference type="InterPro" id="IPR014895">
    <property type="entry name" value="Alginate_lyase_2"/>
</dbReference>
<evidence type="ECO:0000313" key="6">
    <source>
        <dbReference type="Proteomes" id="UP001202244"/>
    </source>
</evidence>
<dbReference type="Pfam" id="PF00754">
    <property type="entry name" value="F5_F8_type_C"/>
    <property type="match status" value="1"/>
</dbReference>
<dbReference type="Gene3D" id="2.60.120.260">
    <property type="entry name" value="Galactose-binding domain-like"/>
    <property type="match status" value="1"/>
</dbReference>
<dbReference type="Pfam" id="PF00722">
    <property type="entry name" value="Glyco_hydro_16"/>
    <property type="match status" value="1"/>
</dbReference>
<keyword evidence="2" id="KW-0732">Signal</keyword>
<dbReference type="SUPFAM" id="SSF49899">
    <property type="entry name" value="Concanavalin A-like lectins/glucanases"/>
    <property type="match status" value="2"/>
</dbReference>
<evidence type="ECO:0000259" key="3">
    <source>
        <dbReference type="PROSITE" id="PS50022"/>
    </source>
</evidence>
<dbReference type="Pfam" id="PF08787">
    <property type="entry name" value="Alginate_lyase2"/>
    <property type="match status" value="1"/>
</dbReference>
<dbReference type="RefSeq" id="WP_242748736.1">
    <property type="nucleotide sequence ID" value="NZ_CP093846.1"/>
</dbReference>
<keyword evidence="5" id="KW-0456">Lyase</keyword>
<evidence type="ECO:0000256" key="2">
    <source>
        <dbReference type="SAM" id="SignalP"/>
    </source>
</evidence>
<reference evidence="5 6" key="1">
    <citation type="journal article" date="2023" name="Microbiol. Spectr.">
        <title>Synergy between Genome Mining, Metabolomics, and Bioinformatics Uncovers Antibacterial Chlorinated Carbazole Alkaloids and Their Biosynthetic Gene Cluster from Streptomyces tubbatahanensis sp. nov., a Novel Actinomycete Isolated from Sulu Sea, Philippines.</title>
        <authorList>
            <person name="Tenebro C.P."/>
            <person name="Trono D.J.V.L."/>
            <person name="Balida L.A.P."/>
            <person name="Bayog L.K.A."/>
            <person name="Bruna J.R."/>
            <person name="Sabido E.M."/>
            <person name="Caspe D.P.C."/>
            <person name="de Los Santos E.L.C."/>
            <person name="Saludes J.P."/>
            <person name="Dalisay D.S."/>
        </authorList>
    </citation>
    <scope>NUCLEOTIDE SEQUENCE [LARGE SCALE GENOMIC DNA]</scope>
    <source>
        <strain evidence="5 6">DSD3025</strain>
    </source>
</reference>
<feature type="region of interest" description="Disordered" evidence="1">
    <location>
        <begin position="226"/>
        <end position="256"/>
    </location>
</feature>
<dbReference type="InterPro" id="IPR000757">
    <property type="entry name" value="Beta-glucanase-like"/>
</dbReference>
<dbReference type="Proteomes" id="UP001202244">
    <property type="component" value="Chromosome"/>
</dbReference>
<dbReference type="GO" id="GO:0016829">
    <property type="term" value="F:lyase activity"/>
    <property type="evidence" value="ECO:0007669"/>
    <property type="project" value="UniProtKB-KW"/>
</dbReference>
<feature type="domain" description="F5/8 type C" evidence="3">
    <location>
        <begin position="10"/>
        <end position="158"/>
    </location>
</feature>
<dbReference type="PROSITE" id="PS50022">
    <property type="entry name" value="FA58C_3"/>
    <property type="match status" value="1"/>
</dbReference>
<gene>
    <name evidence="5" type="ORF">MMF93_01435</name>
</gene>
<dbReference type="EMBL" id="CP093846">
    <property type="protein sequence ID" value="UNS95275.1"/>
    <property type="molecule type" value="Genomic_DNA"/>
</dbReference>
<evidence type="ECO:0000256" key="1">
    <source>
        <dbReference type="SAM" id="MobiDB-lite"/>
    </source>
</evidence>
<protein>
    <submittedName>
        <fullName evidence="5">Polysaccharide lyase family 7 protein</fullName>
    </submittedName>
</protein>
<evidence type="ECO:0000313" key="5">
    <source>
        <dbReference type="EMBL" id="UNS95275.1"/>
    </source>
</evidence>